<accession>A0A7V5HZ23</accession>
<protein>
    <submittedName>
        <fullName evidence="1">Uncharacterized protein</fullName>
    </submittedName>
</protein>
<organism evidence="1">
    <name type="scientific">Aerophobetes bacterium</name>
    <dbReference type="NCBI Taxonomy" id="2030807"/>
    <lineage>
        <taxon>Bacteria</taxon>
        <taxon>Candidatus Aerophobota</taxon>
    </lineage>
</organism>
<sequence>MNRRKKEVCFTFLFILLFLLKAFLPAFPSSSENLNFSLSDEGIFDGSCSLNTDFSSGNFNNLTSFSLRKGIIDTSLPGESHLTIRGRKVIGLKYTRFNYLSSQAREEEPSSSTEVEQELQIHARGKVGKKISVNLDYDDTAPRTEQQR</sequence>
<comment type="caution">
    <text evidence="1">The sequence shown here is derived from an EMBL/GenBank/DDBJ whole genome shotgun (WGS) entry which is preliminary data.</text>
</comment>
<proteinExistence type="predicted"/>
<name>A0A7V5HZ23_UNCAE</name>
<gene>
    <name evidence="1" type="ORF">ENL39_03595</name>
</gene>
<dbReference type="Proteomes" id="UP000886070">
    <property type="component" value="Unassembled WGS sequence"/>
</dbReference>
<reference evidence="1" key="1">
    <citation type="journal article" date="2020" name="mSystems">
        <title>Genome- and Community-Level Interaction Insights into Carbon Utilization and Element Cycling Functions of Hydrothermarchaeota in Hydrothermal Sediment.</title>
        <authorList>
            <person name="Zhou Z."/>
            <person name="Liu Y."/>
            <person name="Xu W."/>
            <person name="Pan J."/>
            <person name="Luo Z.H."/>
            <person name="Li M."/>
        </authorList>
    </citation>
    <scope>NUCLEOTIDE SEQUENCE [LARGE SCALE GENOMIC DNA]</scope>
    <source>
        <strain evidence="1">HyVt-92</strain>
    </source>
</reference>
<dbReference type="AlphaFoldDB" id="A0A7V5HZ23"/>
<evidence type="ECO:0000313" key="1">
    <source>
        <dbReference type="EMBL" id="HHF98555.1"/>
    </source>
</evidence>
<dbReference type="EMBL" id="DRTT01000100">
    <property type="protein sequence ID" value="HHF98555.1"/>
    <property type="molecule type" value="Genomic_DNA"/>
</dbReference>
<feature type="non-terminal residue" evidence="1">
    <location>
        <position position="148"/>
    </location>
</feature>